<gene>
    <name evidence="6" type="ORF">K8V69_07145</name>
</gene>
<sequence length="391" mass="46001">MNDEINGIKEIEEYTTPKTGKKQYKLAMYAGKDENGKSILIRKKRLTKKQALELYYKYKMQIASGEYKPVEHKRMHFKELFSMWVKIYADTVEESTLATTSNIFNNHILPVLGNIYVDKLTVAKCQKTAQQWKKEAPRTFKRYIRYVNNVLDYGVNLELLASNPMRKIVRPKVKRQVKKKFDDYYNKEELETFLNDCKACKSTKIFTFFRVLAYSGMRKEEILALTWNDIDFHKNTISINKALKMGLKNRLYVDTTKTADSVRVLNMDSQTMNYLREWKQAQLKELFKIGINALNNQAQLVFSNSNNSYIHPSKPREWNMSICKKYNLRFIKIHGFRHTHASLLFRAGVTPKEVQKRLGHKKIETTLDIYTHVYEDESTEAIDKLANFMSN</sequence>
<dbReference type="InterPro" id="IPR010998">
    <property type="entry name" value="Integrase_recombinase_N"/>
</dbReference>
<dbReference type="Gene3D" id="1.10.150.130">
    <property type="match status" value="1"/>
</dbReference>
<reference evidence="6" key="2">
    <citation type="submission" date="2021-09" db="EMBL/GenBank/DDBJ databases">
        <authorList>
            <person name="Gilroy R."/>
        </authorList>
    </citation>
    <scope>NUCLEOTIDE SEQUENCE</scope>
    <source>
        <strain evidence="6">CHK192-2623</strain>
    </source>
</reference>
<dbReference type="InterPro" id="IPR004107">
    <property type="entry name" value="Integrase_SAM-like_N"/>
</dbReference>
<dbReference type="InterPro" id="IPR011010">
    <property type="entry name" value="DNA_brk_join_enz"/>
</dbReference>
<dbReference type="CDD" id="cd01189">
    <property type="entry name" value="INT_ICEBs1_C_like"/>
    <property type="match status" value="1"/>
</dbReference>
<evidence type="ECO:0000256" key="2">
    <source>
        <dbReference type="ARBA" id="ARBA00022908"/>
    </source>
</evidence>
<evidence type="ECO:0000313" key="6">
    <source>
        <dbReference type="EMBL" id="HJE49937.1"/>
    </source>
</evidence>
<keyword evidence="3" id="KW-0238">DNA-binding</keyword>
<dbReference type="Proteomes" id="UP000732527">
    <property type="component" value="Unassembled WGS sequence"/>
</dbReference>
<dbReference type="Pfam" id="PF14659">
    <property type="entry name" value="Phage_int_SAM_3"/>
    <property type="match status" value="1"/>
</dbReference>
<dbReference type="PANTHER" id="PTHR30629:SF2">
    <property type="entry name" value="PROPHAGE INTEGRASE INTS-RELATED"/>
    <property type="match status" value="1"/>
</dbReference>
<comment type="caution">
    <text evidence="6">The sequence shown here is derived from an EMBL/GenBank/DDBJ whole genome shotgun (WGS) entry which is preliminary data.</text>
</comment>
<dbReference type="InterPro" id="IPR013762">
    <property type="entry name" value="Integrase-like_cat_sf"/>
</dbReference>
<feature type="domain" description="Tyr recombinase" evidence="5">
    <location>
        <begin position="180"/>
        <end position="383"/>
    </location>
</feature>
<dbReference type="GO" id="GO:0015074">
    <property type="term" value="P:DNA integration"/>
    <property type="evidence" value="ECO:0007669"/>
    <property type="project" value="UniProtKB-KW"/>
</dbReference>
<evidence type="ECO:0000256" key="3">
    <source>
        <dbReference type="ARBA" id="ARBA00023125"/>
    </source>
</evidence>
<dbReference type="EMBL" id="DYYQ01000044">
    <property type="protein sequence ID" value="HJE49937.1"/>
    <property type="molecule type" value="Genomic_DNA"/>
</dbReference>
<protein>
    <submittedName>
        <fullName evidence="6">Site-specific integrase</fullName>
    </submittedName>
</protein>
<evidence type="ECO:0000313" key="7">
    <source>
        <dbReference type="Proteomes" id="UP000732527"/>
    </source>
</evidence>
<name>A0A921EK34_LACJH</name>
<dbReference type="GO" id="GO:0006310">
    <property type="term" value="P:DNA recombination"/>
    <property type="evidence" value="ECO:0007669"/>
    <property type="project" value="UniProtKB-KW"/>
</dbReference>
<dbReference type="Gene3D" id="1.10.443.10">
    <property type="entry name" value="Intergrase catalytic core"/>
    <property type="match status" value="1"/>
</dbReference>
<evidence type="ECO:0000256" key="4">
    <source>
        <dbReference type="ARBA" id="ARBA00023172"/>
    </source>
</evidence>
<comment type="similarity">
    <text evidence="1">Belongs to the 'phage' integrase family.</text>
</comment>
<organism evidence="6 7">
    <name type="scientific">Lactobacillus johnsonii</name>
    <dbReference type="NCBI Taxonomy" id="33959"/>
    <lineage>
        <taxon>Bacteria</taxon>
        <taxon>Bacillati</taxon>
        <taxon>Bacillota</taxon>
        <taxon>Bacilli</taxon>
        <taxon>Lactobacillales</taxon>
        <taxon>Lactobacillaceae</taxon>
        <taxon>Lactobacillus</taxon>
    </lineage>
</organism>
<keyword evidence="2" id="KW-0229">DNA integration</keyword>
<proteinExistence type="inferred from homology"/>
<dbReference type="GO" id="GO:0003677">
    <property type="term" value="F:DNA binding"/>
    <property type="evidence" value="ECO:0007669"/>
    <property type="project" value="UniProtKB-KW"/>
</dbReference>
<accession>A0A921EK34</accession>
<dbReference type="Pfam" id="PF00589">
    <property type="entry name" value="Phage_integrase"/>
    <property type="match status" value="1"/>
</dbReference>
<dbReference type="SUPFAM" id="SSF56349">
    <property type="entry name" value="DNA breaking-rejoining enzymes"/>
    <property type="match status" value="1"/>
</dbReference>
<dbReference type="AlphaFoldDB" id="A0A921EK34"/>
<dbReference type="PROSITE" id="PS51898">
    <property type="entry name" value="TYR_RECOMBINASE"/>
    <property type="match status" value="1"/>
</dbReference>
<keyword evidence="4" id="KW-0233">DNA recombination</keyword>
<dbReference type="InterPro" id="IPR050808">
    <property type="entry name" value="Phage_Integrase"/>
</dbReference>
<dbReference type="InterPro" id="IPR002104">
    <property type="entry name" value="Integrase_catalytic"/>
</dbReference>
<evidence type="ECO:0000256" key="1">
    <source>
        <dbReference type="ARBA" id="ARBA00008857"/>
    </source>
</evidence>
<evidence type="ECO:0000259" key="5">
    <source>
        <dbReference type="PROSITE" id="PS51898"/>
    </source>
</evidence>
<dbReference type="PANTHER" id="PTHR30629">
    <property type="entry name" value="PROPHAGE INTEGRASE"/>
    <property type="match status" value="1"/>
</dbReference>
<reference evidence="6" key="1">
    <citation type="journal article" date="2021" name="PeerJ">
        <title>Extensive microbial diversity within the chicken gut microbiome revealed by metagenomics and culture.</title>
        <authorList>
            <person name="Gilroy R."/>
            <person name="Ravi A."/>
            <person name="Getino M."/>
            <person name="Pursley I."/>
            <person name="Horton D.L."/>
            <person name="Alikhan N.F."/>
            <person name="Baker D."/>
            <person name="Gharbi K."/>
            <person name="Hall N."/>
            <person name="Watson M."/>
            <person name="Adriaenssens E.M."/>
            <person name="Foster-Nyarko E."/>
            <person name="Jarju S."/>
            <person name="Secka A."/>
            <person name="Antonio M."/>
            <person name="Oren A."/>
            <person name="Chaudhuri R.R."/>
            <person name="La Ragione R."/>
            <person name="Hildebrand F."/>
            <person name="Pallen M.J."/>
        </authorList>
    </citation>
    <scope>NUCLEOTIDE SEQUENCE</scope>
    <source>
        <strain evidence="6">CHK192-2623</strain>
    </source>
</reference>